<reference evidence="2 3" key="1">
    <citation type="submission" date="2013-03" db="EMBL/GenBank/DDBJ databases">
        <authorList>
            <person name="Warren W."/>
            <person name="Wilson R.K."/>
        </authorList>
    </citation>
    <scope>NUCLEOTIDE SEQUENCE</scope>
</reference>
<keyword evidence="1" id="KW-1133">Transmembrane helix</keyword>
<sequence>DVPASPSPSTLTVFLEASAEAETRRHASCAACRTVSQTFFFINYPVPGVSFSFFLFLFFLSFFFFLRHCLGSLITQGRVWWCHDHSSLQPPPPRLKPSFCLSLLSSWDYRCTPPQLANLKQFFFFFWVEMRFYHIVQVGVELWSSSDPPALASQSAGITGVSHCAPPGIPL</sequence>
<dbReference type="Proteomes" id="UP000233100">
    <property type="component" value="Chromosome 14"/>
</dbReference>
<evidence type="ECO:0000313" key="3">
    <source>
        <dbReference type="Proteomes" id="UP000233100"/>
    </source>
</evidence>
<accession>A0A7N9D300</accession>
<dbReference type="PANTHER" id="PTHR46254:SF3">
    <property type="entry name" value="SECRETED PROTEIN"/>
    <property type="match status" value="1"/>
</dbReference>
<reference evidence="2" key="3">
    <citation type="submission" date="2025-09" db="UniProtKB">
        <authorList>
            <consortium name="Ensembl"/>
        </authorList>
    </citation>
    <scope>IDENTIFICATION</scope>
</reference>
<reference evidence="2" key="2">
    <citation type="submission" date="2025-08" db="UniProtKB">
        <authorList>
            <consortium name="Ensembl"/>
        </authorList>
    </citation>
    <scope>IDENTIFICATION</scope>
</reference>
<keyword evidence="1" id="KW-0472">Membrane</keyword>
<dbReference type="AlphaFoldDB" id="A0A7N9D300"/>
<dbReference type="Ensembl" id="ENSMFAT00000083771.1">
    <property type="protein sequence ID" value="ENSMFAP00000059560.1"/>
    <property type="gene ID" value="ENSMFAG00000052017.1"/>
</dbReference>
<proteinExistence type="predicted"/>
<dbReference type="GeneTree" id="ENSGT00940000164709"/>
<dbReference type="PRINTS" id="PR02045">
    <property type="entry name" value="F138DOMAIN"/>
</dbReference>
<evidence type="ECO:0000256" key="1">
    <source>
        <dbReference type="SAM" id="Phobius"/>
    </source>
</evidence>
<evidence type="ECO:0000313" key="2">
    <source>
        <dbReference type="Ensembl" id="ENSMFAP00000059560.1"/>
    </source>
</evidence>
<dbReference type="PANTHER" id="PTHR46254">
    <property type="entry name" value="PROTEIN GVQW1-RELATED"/>
    <property type="match status" value="1"/>
</dbReference>
<name>A0A7N9D300_MACFA</name>
<organism evidence="2 3">
    <name type="scientific">Macaca fascicularis</name>
    <name type="common">Crab-eating macaque</name>
    <name type="synonym">Cynomolgus monkey</name>
    <dbReference type="NCBI Taxonomy" id="9541"/>
    <lineage>
        <taxon>Eukaryota</taxon>
        <taxon>Metazoa</taxon>
        <taxon>Chordata</taxon>
        <taxon>Craniata</taxon>
        <taxon>Vertebrata</taxon>
        <taxon>Euteleostomi</taxon>
        <taxon>Mammalia</taxon>
        <taxon>Eutheria</taxon>
        <taxon>Euarchontoglires</taxon>
        <taxon>Primates</taxon>
        <taxon>Haplorrhini</taxon>
        <taxon>Catarrhini</taxon>
        <taxon>Cercopithecidae</taxon>
        <taxon>Cercopithecinae</taxon>
        <taxon>Macaca</taxon>
    </lineage>
</organism>
<keyword evidence="1" id="KW-0812">Transmembrane</keyword>
<keyword evidence="3" id="KW-1185">Reference proteome</keyword>
<protein>
    <submittedName>
        <fullName evidence="2">Uncharacterized protein</fullName>
    </submittedName>
</protein>
<feature type="transmembrane region" description="Helical" evidence="1">
    <location>
        <begin position="44"/>
        <end position="66"/>
    </location>
</feature>